<evidence type="ECO:0000256" key="3">
    <source>
        <dbReference type="ARBA" id="ARBA00022614"/>
    </source>
</evidence>
<dbReference type="Gene3D" id="3.80.10.10">
    <property type="entry name" value="Ribonuclease Inhibitor"/>
    <property type="match status" value="1"/>
</dbReference>
<protein>
    <recommendedName>
        <fullName evidence="11">NACHT LRR and PYD domain-containing protein</fullName>
    </recommendedName>
</protein>
<feature type="domain" description="NOD1/2 winged helix" evidence="8">
    <location>
        <begin position="107"/>
        <end position="167"/>
    </location>
</feature>
<dbReference type="PROSITE" id="PS51450">
    <property type="entry name" value="LRR"/>
    <property type="match status" value="1"/>
</dbReference>
<evidence type="ECO:0000256" key="2">
    <source>
        <dbReference type="ARBA" id="ARBA00022490"/>
    </source>
</evidence>
<dbReference type="Pfam" id="PF17779">
    <property type="entry name" value="WHD_NOD2"/>
    <property type="match status" value="1"/>
</dbReference>
<name>A0AAQ4P2Y6_GASAC</name>
<dbReference type="InterPro" id="IPR041267">
    <property type="entry name" value="NLRP_HD2"/>
</dbReference>
<evidence type="ECO:0000313" key="9">
    <source>
        <dbReference type="Ensembl" id="ENSGACP00000032983.1"/>
    </source>
</evidence>
<evidence type="ECO:0000256" key="1">
    <source>
        <dbReference type="ARBA" id="ARBA00004496"/>
    </source>
</evidence>
<dbReference type="PANTHER" id="PTHR24106">
    <property type="entry name" value="NACHT, LRR AND CARD DOMAINS-CONTAINING"/>
    <property type="match status" value="1"/>
</dbReference>
<sequence length="644" mass="71359">MVTEVRGFTDPQKEEYFRKRFRDEEQASRIISHIKTSRSLHIMCHIPVFCWITAGVLEEMKTREGGELPKTLTEMYIHFLVVQSKVKKVKYDGGAETDPQWSPESRKMIESLGKLAFDQLQKGNLIFYESDLTECGIDIRAASVYSGVFTQIFREERGLYQDKVFCFVHLSVQEFLAALHVHLTFFNSGVHLLSGEQTTSRRSKRFKVNPEPKRLYQSAVDKALKSPNGHLDLFLRFLLGLSLETNQTLLRGLLTKTGSSSQTNQETVQYIKEKINKNVSPEKSINLFHCLNELNDVSLVEVIQQSLSSGLLSTDELSPAQWSALAFILLSSQEDLEVFDLKKYSASEEALLRLLPVVKASNKALLSGCNLSERSCEALSSVLSSQSSSLRELDLSNNDLQDSGVKLLCAGLKSPHCDLETLRLSGCLIKEEGCASLASALSSNPSHLRELDLSYNHPGGSGVKLLSAGLEDPQWRLETLSSAEVCCCWRVSQGYRGQGHRGQGHQASGKLHGDLSTSPRLLCHPGSRGYEWSILLLHPRHLPKADFVKVYCSFLGRRSFPWISGRLLGVVVTELSANLLGEGRLSLMQTTFGAGCISAKGKLLFCEDLLFPPFAKSNGGAAPSNGLIGGVRRLFATVQSLKPQ</sequence>
<dbReference type="InterPro" id="IPR001611">
    <property type="entry name" value="Leu-rich_rpt"/>
</dbReference>
<comment type="subcellular location">
    <subcellularLocation>
        <location evidence="1">Cytoplasm</location>
    </subcellularLocation>
</comment>
<organism evidence="9 10">
    <name type="scientific">Gasterosteus aculeatus aculeatus</name>
    <name type="common">three-spined stickleback</name>
    <dbReference type="NCBI Taxonomy" id="481459"/>
    <lineage>
        <taxon>Eukaryota</taxon>
        <taxon>Metazoa</taxon>
        <taxon>Chordata</taxon>
        <taxon>Craniata</taxon>
        <taxon>Vertebrata</taxon>
        <taxon>Euteleostomi</taxon>
        <taxon>Actinopterygii</taxon>
        <taxon>Neopterygii</taxon>
        <taxon>Teleostei</taxon>
        <taxon>Neoteleostei</taxon>
        <taxon>Acanthomorphata</taxon>
        <taxon>Eupercaria</taxon>
        <taxon>Perciformes</taxon>
        <taxon>Cottioidei</taxon>
        <taxon>Gasterosteales</taxon>
        <taxon>Gasterosteidae</taxon>
        <taxon>Gasterosteus</taxon>
    </lineage>
</organism>
<keyword evidence="5" id="KW-0547">Nucleotide-binding</keyword>
<dbReference type="AlphaFoldDB" id="A0AAQ4P2Y6"/>
<dbReference type="SUPFAM" id="SSF52047">
    <property type="entry name" value="RNI-like"/>
    <property type="match status" value="1"/>
</dbReference>
<evidence type="ECO:0000259" key="7">
    <source>
        <dbReference type="Pfam" id="PF17776"/>
    </source>
</evidence>
<keyword evidence="2" id="KW-0963">Cytoplasm</keyword>
<keyword evidence="6" id="KW-0067">ATP-binding</keyword>
<dbReference type="Proteomes" id="UP000007635">
    <property type="component" value="Unassembled WGS sequence"/>
</dbReference>
<dbReference type="Pfam" id="PF13516">
    <property type="entry name" value="LRR_6"/>
    <property type="match status" value="2"/>
</dbReference>
<dbReference type="Ensembl" id="ENSGACT00000076922.1">
    <property type="protein sequence ID" value="ENSGACP00000032983.1"/>
    <property type="gene ID" value="ENSGACG00000025587.1"/>
</dbReference>
<dbReference type="Pfam" id="PF17776">
    <property type="entry name" value="NLRC4_HD2"/>
    <property type="match status" value="1"/>
</dbReference>
<dbReference type="GO" id="GO:0005737">
    <property type="term" value="C:cytoplasm"/>
    <property type="evidence" value="ECO:0007669"/>
    <property type="project" value="UniProtKB-SubCell"/>
</dbReference>
<dbReference type="InterPro" id="IPR032675">
    <property type="entry name" value="LRR_dom_sf"/>
</dbReference>
<proteinExistence type="predicted"/>
<accession>A0AAQ4P2Y6</accession>
<evidence type="ECO:0000256" key="6">
    <source>
        <dbReference type="ARBA" id="ARBA00022840"/>
    </source>
</evidence>
<dbReference type="GeneTree" id="ENSGT01120000271898"/>
<evidence type="ECO:0000259" key="8">
    <source>
        <dbReference type="Pfam" id="PF17779"/>
    </source>
</evidence>
<keyword evidence="4" id="KW-0677">Repeat</keyword>
<reference evidence="9 10" key="1">
    <citation type="journal article" date="2021" name="G3 (Bethesda)">
        <title>Improved contiguity of the threespine stickleback genome using long-read sequencing.</title>
        <authorList>
            <person name="Nath S."/>
            <person name="Shaw D.E."/>
            <person name="White M.A."/>
        </authorList>
    </citation>
    <scope>NUCLEOTIDE SEQUENCE [LARGE SCALE GENOMIC DNA]</scope>
    <source>
        <strain evidence="9 10">Lake Benthic</strain>
    </source>
</reference>
<dbReference type="GO" id="GO:0005524">
    <property type="term" value="F:ATP binding"/>
    <property type="evidence" value="ECO:0007669"/>
    <property type="project" value="UniProtKB-KW"/>
</dbReference>
<keyword evidence="10" id="KW-1185">Reference proteome</keyword>
<evidence type="ECO:0000256" key="5">
    <source>
        <dbReference type="ARBA" id="ARBA00022741"/>
    </source>
</evidence>
<reference evidence="9" key="3">
    <citation type="submission" date="2025-09" db="UniProtKB">
        <authorList>
            <consortium name="Ensembl"/>
        </authorList>
    </citation>
    <scope>IDENTIFICATION</scope>
</reference>
<dbReference type="InterPro" id="IPR051261">
    <property type="entry name" value="NLR"/>
</dbReference>
<feature type="domain" description="NACHT LRR and PYD" evidence="7">
    <location>
        <begin position="169"/>
        <end position="301"/>
    </location>
</feature>
<dbReference type="SMART" id="SM00368">
    <property type="entry name" value="LRR_RI"/>
    <property type="match status" value="4"/>
</dbReference>
<evidence type="ECO:0000313" key="10">
    <source>
        <dbReference type="Proteomes" id="UP000007635"/>
    </source>
</evidence>
<reference evidence="9" key="2">
    <citation type="submission" date="2025-08" db="UniProtKB">
        <authorList>
            <consortium name="Ensembl"/>
        </authorList>
    </citation>
    <scope>IDENTIFICATION</scope>
</reference>
<dbReference type="InterPro" id="IPR041075">
    <property type="entry name" value="NOD1/2_WH"/>
</dbReference>
<evidence type="ECO:0000256" key="4">
    <source>
        <dbReference type="ARBA" id="ARBA00022737"/>
    </source>
</evidence>
<keyword evidence="3" id="KW-0433">Leucine-rich repeat</keyword>
<evidence type="ECO:0008006" key="11">
    <source>
        <dbReference type="Google" id="ProtNLM"/>
    </source>
</evidence>